<feature type="transmembrane region" description="Helical" evidence="18">
    <location>
        <begin position="182"/>
        <end position="201"/>
    </location>
</feature>
<comment type="catalytic activity">
    <reaction evidence="16">
        <text>5alpha-pregnane-3,20-dione + NADP(+) = progesterone + NADPH + H(+)</text>
        <dbReference type="Rhea" id="RHEA:21952"/>
        <dbReference type="ChEBI" id="CHEBI:15378"/>
        <dbReference type="ChEBI" id="CHEBI:17026"/>
        <dbReference type="ChEBI" id="CHEBI:28952"/>
        <dbReference type="ChEBI" id="CHEBI:57783"/>
        <dbReference type="ChEBI" id="CHEBI:58349"/>
        <dbReference type="EC" id="1.3.1.22"/>
    </reaction>
    <physiologicalReaction direction="right-to-left" evidence="16">
        <dbReference type="Rhea" id="RHEA:21954"/>
    </physiologicalReaction>
</comment>
<feature type="transmembrane region" description="Helical" evidence="18">
    <location>
        <begin position="143"/>
        <end position="161"/>
    </location>
</feature>
<dbReference type="GO" id="GO:0005789">
    <property type="term" value="C:endoplasmic reticulum membrane"/>
    <property type="evidence" value="ECO:0007669"/>
    <property type="project" value="UniProtKB-SubCell"/>
</dbReference>
<evidence type="ECO:0000256" key="11">
    <source>
        <dbReference type="ARBA" id="ARBA00023002"/>
    </source>
</evidence>
<comment type="subcellular location">
    <subcellularLocation>
        <location evidence="2">Endoplasmic reticulum membrane</location>
        <topology evidence="2">Multi-pass membrane protein</topology>
    </subcellularLocation>
    <subcellularLocation>
        <location evidence="1">Microsome membrane</location>
        <topology evidence="1">Multi-pass membrane protein</topology>
    </subcellularLocation>
</comment>
<gene>
    <name evidence="20" type="primary">LOC114795886</name>
</gene>
<evidence type="ECO:0000256" key="15">
    <source>
        <dbReference type="ARBA" id="ARBA00048164"/>
    </source>
</evidence>
<dbReference type="Proteomes" id="UP000694580">
    <property type="component" value="Chromosome 8"/>
</dbReference>
<comment type="catalytic activity">
    <reaction evidence="15 18">
        <text>a 3-oxo-5alpha-steroid + NADP(+) = a 3-oxo-Delta(4)-steroid + NADPH + H(+)</text>
        <dbReference type="Rhea" id="RHEA:54384"/>
        <dbReference type="ChEBI" id="CHEBI:13601"/>
        <dbReference type="ChEBI" id="CHEBI:15378"/>
        <dbReference type="ChEBI" id="CHEBI:47909"/>
        <dbReference type="ChEBI" id="CHEBI:57783"/>
        <dbReference type="ChEBI" id="CHEBI:58349"/>
        <dbReference type="EC" id="1.3.1.22"/>
    </reaction>
</comment>
<comment type="function">
    <text evidence="14">Converts testosterone (T) into 5-alpha-dihydrotestosterone (DHT) and progesterone or corticosterone into their corresponding 5-alpha-3-oxosteroids. It plays a central role in sexual differentiation and androgen physiology.</text>
</comment>
<dbReference type="GO" id="GO:0047751">
    <property type="term" value="F:3-oxo-5-alpha-steroid 4-dehydrogenase (NADP+) activity"/>
    <property type="evidence" value="ECO:0007669"/>
    <property type="project" value="UniProtKB-EC"/>
</dbReference>
<dbReference type="GO" id="GO:0007548">
    <property type="term" value="P:sex differentiation"/>
    <property type="evidence" value="ECO:0007669"/>
    <property type="project" value="UniProtKB-KW"/>
</dbReference>
<keyword evidence="6" id="KW-0256">Endoplasmic reticulum</keyword>
<keyword evidence="7" id="KW-0492">Microsome</keyword>
<dbReference type="Pfam" id="PF02544">
    <property type="entry name" value="Steroid_dh"/>
    <property type="match status" value="1"/>
</dbReference>
<keyword evidence="11" id="KW-0560">Oxidoreductase</keyword>
<evidence type="ECO:0000256" key="6">
    <source>
        <dbReference type="ARBA" id="ARBA00022824"/>
    </source>
</evidence>
<evidence type="ECO:0000259" key="19">
    <source>
        <dbReference type="Pfam" id="PF02544"/>
    </source>
</evidence>
<organism evidence="20 21">
    <name type="scientific">Denticeps clupeoides</name>
    <name type="common">denticle herring</name>
    <dbReference type="NCBI Taxonomy" id="299321"/>
    <lineage>
        <taxon>Eukaryota</taxon>
        <taxon>Metazoa</taxon>
        <taxon>Chordata</taxon>
        <taxon>Craniata</taxon>
        <taxon>Vertebrata</taxon>
        <taxon>Euteleostomi</taxon>
        <taxon>Actinopterygii</taxon>
        <taxon>Neopterygii</taxon>
        <taxon>Teleostei</taxon>
        <taxon>Clupei</taxon>
        <taxon>Clupeiformes</taxon>
        <taxon>Denticipitoidei</taxon>
        <taxon>Denticipitidae</taxon>
        <taxon>Denticeps</taxon>
    </lineage>
</organism>
<evidence type="ECO:0000256" key="1">
    <source>
        <dbReference type="ARBA" id="ARBA00004154"/>
    </source>
</evidence>
<evidence type="ECO:0000256" key="7">
    <source>
        <dbReference type="ARBA" id="ARBA00022848"/>
    </source>
</evidence>
<evidence type="ECO:0000256" key="3">
    <source>
        <dbReference type="ARBA" id="ARBA00007742"/>
    </source>
</evidence>
<comment type="function">
    <text evidence="18">Converts testosterone into 5-alpha-dihydrotestosterone and progesterone or corticosterone into their corresponding 5-alpha-3-oxosteroids. It plays a central role in sexual differentiation and androgen physiology.</text>
</comment>
<evidence type="ECO:0000256" key="18">
    <source>
        <dbReference type="PIRNR" id="PIRNR015596"/>
    </source>
</evidence>
<evidence type="ECO:0000256" key="12">
    <source>
        <dbReference type="ARBA" id="ARBA00023098"/>
    </source>
</evidence>
<dbReference type="GO" id="GO:0006702">
    <property type="term" value="P:androgen biosynthetic process"/>
    <property type="evidence" value="ECO:0007669"/>
    <property type="project" value="UniProtKB-ARBA"/>
</dbReference>
<dbReference type="Gene3D" id="1.20.120.1630">
    <property type="match status" value="1"/>
</dbReference>
<dbReference type="GO" id="GO:0030154">
    <property type="term" value="P:cell differentiation"/>
    <property type="evidence" value="ECO:0007669"/>
    <property type="project" value="UniProtKB-KW"/>
</dbReference>
<feature type="transmembrane region" description="Helical" evidence="18">
    <location>
        <begin position="105"/>
        <end position="123"/>
    </location>
</feature>
<evidence type="ECO:0000256" key="16">
    <source>
        <dbReference type="ARBA" id="ARBA00048292"/>
    </source>
</evidence>
<evidence type="ECO:0000256" key="9">
    <source>
        <dbReference type="ARBA" id="ARBA00022928"/>
    </source>
</evidence>
<dbReference type="FunFam" id="1.20.120.1630:FF:000002">
    <property type="entry name" value="Steroid 5 alpha-reductase 1"/>
    <property type="match status" value="1"/>
</dbReference>
<keyword evidence="21" id="KW-1185">Reference proteome</keyword>
<feature type="transmembrane region" description="Helical" evidence="18">
    <location>
        <begin position="207"/>
        <end position="227"/>
    </location>
</feature>
<keyword evidence="13 18" id="KW-0472">Membrane</keyword>
<reference evidence="20" key="3">
    <citation type="submission" date="2025-09" db="UniProtKB">
        <authorList>
            <consortium name="Ensembl"/>
        </authorList>
    </citation>
    <scope>IDENTIFICATION</scope>
</reference>
<dbReference type="EC" id="1.3.1.22" evidence="18"/>
<feature type="transmembrane region" description="Helical" evidence="18">
    <location>
        <begin position="76"/>
        <end position="98"/>
    </location>
</feature>
<dbReference type="InterPro" id="IPR001104">
    <property type="entry name" value="3-oxo-5_a-steroid_4-DH_C"/>
</dbReference>
<evidence type="ECO:0000313" key="21">
    <source>
        <dbReference type="Proteomes" id="UP000694580"/>
    </source>
</evidence>
<keyword evidence="4 18" id="KW-0812">Transmembrane</keyword>
<evidence type="ECO:0000256" key="13">
    <source>
        <dbReference type="ARBA" id="ARBA00023136"/>
    </source>
</evidence>
<keyword evidence="10 18" id="KW-1133">Transmembrane helix</keyword>
<feature type="transmembrane region" description="Helical" evidence="18">
    <location>
        <begin position="6"/>
        <end position="27"/>
    </location>
</feature>
<dbReference type="Ensembl" id="ENSDCDT00010015225.1">
    <property type="protein sequence ID" value="ENSDCDP00010014448.1"/>
    <property type="gene ID" value="ENSDCDG00010006583.1"/>
</dbReference>
<dbReference type="GeneTree" id="ENSGT00950000182886"/>
<dbReference type="PANTHER" id="PTHR10556:SF37">
    <property type="entry name" value="3-OXO-5-ALPHA-STEROID 4-DEHYDROGENASE 2"/>
    <property type="match status" value="1"/>
</dbReference>
<dbReference type="PROSITE" id="PS50244">
    <property type="entry name" value="S5A_REDUCTASE"/>
    <property type="match status" value="1"/>
</dbReference>
<dbReference type="PANTHER" id="PTHR10556">
    <property type="entry name" value="3-OXO-5-ALPHA-STEROID 4-DEHYDROGENASE"/>
    <property type="match status" value="1"/>
</dbReference>
<reference evidence="20" key="2">
    <citation type="submission" date="2025-08" db="UniProtKB">
        <authorList>
            <consortium name="Ensembl"/>
        </authorList>
    </citation>
    <scope>IDENTIFICATION</scope>
</reference>
<evidence type="ECO:0000256" key="8">
    <source>
        <dbReference type="ARBA" id="ARBA00022857"/>
    </source>
</evidence>
<evidence type="ECO:0000256" key="14">
    <source>
        <dbReference type="ARBA" id="ARBA00045549"/>
    </source>
</evidence>
<dbReference type="InterPro" id="IPR016636">
    <property type="entry name" value="3-oxo-5-alpha-steroid_4-DH"/>
</dbReference>
<feature type="domain" description="3-oxo-5-alpha-steroid 4-dehydrogenase C-terminal" evidence="19">
    <location>
        <begin position="104"/>
        <end position="236"/>
    </location>
</feature>
<proteinExistence type="inferred from homology"/>
<evidence type="ECO:0000256" key="4">
    <source>
        <dbReference type="ARBA" id="ARBA00022692"/>
    </source>
</evidence>
<comment type="similarity">
    <text evidence="3 18">Belongs to the steroid 5-alpha reductase family.</text>
</comment>
<evidence type="ECO:0000256" key="5">
    <source>
        <dbReference type="ARBA" id="ARBA00022782"/>
    </source>
</evidence>
<dbReference type="AlphaFoldDB" id="A0AAY4B0C4"/>
<comment type="catalytic activity">
    <reaction evidence="17">
        <text>17beta-hydroxy-5alpha-androstan-3-one + NADP(+) = testosterone + NADPH + H(+)</text>
        <dbReference type="Rhea" id="RHEA:50820"/>
        <dbReference type="ChEBI" id="CHEBI:15378"/>
        <dbReference type="ChEBI" id="CHEBI:16330"/>
        <dbReference type="ChEBI" id="CHEBI:17347"/>
        <dbReference type="ChEBI" id="CHEBI:57783"/>
        <dbReference type="ChEBI" id="CHEBI:58349"/>
        <dbReference type="EC" id="1.3.1.22"/>
    </reaction>
    <physiologicalReaction direction="right-to-left" evidence="17">
        <dbReference type="Rhea" id="RHEA:50822"/>
    </physiologicalReaction>
</comment>
<keyword evidence="8" id="KW-0521">NADP</keyword>
<keyword evidence="5" id="KW-0221">Differentiation</keyword>
<keyword evidence="12" id="KW-0443">Lipid metabolism</keyword>
<evidence type="ECO:0000256" key="10">
    <source>
        <dbReference type="ARBA" id="ARBA00022989"/>
    </source>
</evidence>
<evidence type="ECO:0000256" key="2">
    <source>
        <dbReference type="ARBA" id="ARBA00004477"/>
    </source>
</evidence>
<evidence type="ECO:0000313" key="20">
    <source>
        <dbReference type="Ensembl" id="ENSDCDP00010014448.1"/>
    </source>
</evidence>
<sequence>MLCQDILIWFFCVVLIITGSINFIRFWKTPATYGRYTALSPGEKLVPAKVAWFFQELPSFVVPLLLLMTSDRHSTLGMYLLLGTFCLHYFQRTFIYSLRTRGQPFPINIMATAFAFCTLNGFLQGHYLLHCATYEATWLSDGRLVTGLMLFFLGMAINIHSDCILRNLRKPGGTKYKIPRGGLFEYVSAANFLGEIMEWFGYTIATWSFPALCFAFFSCCFIVTRVFRLHKTFTRKLIFFLFLNCYRYYLENFKDYPRKRCRLIPFVF</sequence>
<keyword evidence="9" id="KW-0726">Sexual differentiation</keyword>
<dbReference type="InterPro" id="IPR039357">
    <property type="entry name" value="SRD5A/TECR"/>
</dbReference>
<protein>
    <recommendedName>
        <fullName evidence="18">3-oxo-5-alpha-steroid 4-dehydrogenase</fullName>
        <ecNumber evidence="18">1.3.1.22</ecNumber>
    </recommendedName>
</protein>
<accession>A0AAY4B0C4</accession>
<name>A0AAY4B0C4_9TELE</name>
<reference evidence="20 21" key="1">
    <citation type="submission" date="2020-06" db="EMBL/GenBank/DDBJ databases">
        <authorList>
            <consortium name="Wellcome Sanger Institute Data Sharing"/>
        </authorList>
    </citation>
    <scope>NUCLEOTIDE SEQUENCE [LARGE SCALE GENOMIC DNA]</scope>
</reference>
<evidence type="ECO:0000256" key="17">
    <source>
        <dbReference type="ARBA" id="ARBA00049397"/>
    </source>
</evidence>
<dbReference type="PIRSF" id="PIRSF015596">
    <property type="entry name" value="5_alpha-SR2"/>
    <property type="match status" value="1"/>
</dbReference>